<evidence type="ECO:0000313" key="4">
    <source>
        <dbReference type="Proteomes" id="UP000192257"/>
    </source>
</evidence>
<dbReference type="VEuPathDB" id="TriTrypDB:TM35_000101080"/>
<dbReference type="Proteomes" id="UP000192257">
    <property type="component" value="Unassembled WGS sequence"/>
</dbReference>
<evidence type="ECO:0000313" key="3">
    <source>
        <dbReference type="EMBL" id="ORC89840.1"/>
    </source>
</evidence>
<dbReference type="SUPFAM" id="SSF89124">
    <property type="entry name" value="Nop domain"/>
    <property type="match status" value="1"/>
</dbReference>
<dbReference type="PANTHER" id="PTHR13904">
    <property type="entry name" value="PRE-MRNA SPLICING FACTOR PRP31"/>
    <property type="match status" value="1"/>
</dbReference>
<dbReference type="AlphaFoldDB" id="A0A1X0P0A6"/>
<reference evidence="3 4" key="1">
    <citation type="submission" date="2017-03" db="EMBL/GenBank/DDBJ databases">
        <title>An alternative strategy for trypanosome survival in the mammalian bloodstream revealed through genome and transcriptome analysis of the ubiquitous bovine parasite Trypanosoma (Megatrypanum) theileri.</title>
        <authorList>
            <person name="Kelly S."/>
            <person name="Ivens A."/>
            <person name="Mott A."/>
            <person name="O'Neill E."/>
            <person name="Emms D."/>
            <person name="Macleod O."/>
            <person name="Voorheis P."/>
            <person name="Matthews J."/>
            <person name="Matthews K."/>
            <person name="Carrington M."/>
        </authorList>
    </citation>
    <scope>NUCLEOTIDE SEQUENCE [LARGE SCALE GENOMIC DNA]</scope>
    <source>
        <strain evidence="3">Edinburgh</strain>
    </source>
</reference>
<protein>
    <recommendedName>
        <fullName evidence="2">Nop domain-containing protein</fullName>
    </recommendedName>
</protein>
<evidence type="ECO:0000256" key="1">
    <source>
        <dbReference type="SAM" id="MobiDB-lite"/>
    </source>
</evidence>
<dbReference type="RefSeq" id="XP_028883906.1">
    <property type="nucleotide sequence ID" value="XM_029024599.1"/>
</dbReference>
<dbReference type="PANTHER" id="PTHR13904:SF0">
    <property type="entry name" value="U4_U6 SMALL NUCLEAR RIBONUCLEOPROTEIN PRP31"/>
    <property type="match status" value="1"/>
</dbReference>
<gene>
    <name evidence="3" type="ORF">TM35_000101080</name>
</gene>
<dbReference type="InterPro" id="IPR002687">
    <property type="entry name" value="Nop_dom"/>
</dbReference>
<dbReference type="STRING" id="67003.A0A1X0P0A6"/>
<dbReference type="GO" id="GO:0046540">
    <property type="term" value="C:U4/U6 x U5 tri-snRNP complex"/>
    <property type="evidence" value="ECO:0007669"/>
    <property type="project" value="InterPro"/>
</dbReference>
<dbReference type="GO" id="GO:0071011">
    <property type="term" value="C:precatalytic spliceosome"/>
    <property type="evidence" value="ECO:0007669"/>
    <property type="project" value="TreeGrafter"/>
</dbReference>
<dbReference type="Pfam" id="PF01798">
    <property type="entry name" value="Nop"/>
    <property type="match status" value="1"/>
</dbReference>
<dbReference type="InterPro" id="IPR042239">
    <property type="entry name" value="Nop_C"/>
</dbReference>
<dbReference type="InterPro" id="IPR027105">
    <property type="entry name" value="Prp31"/>
</dbReference>
<comment type="caution">
    <text evidence="3">The sequence shown here is derived from an EMBL/GenBank/DDBJ whole genome shotgun (WGS) entry which is preliminary data.</text>
</comment>
<dbReference type="GeneID" id="39984379"/>
<dbReference type="Gene3D" id="1.10.246.90">
    <property type="entry name" value="Nop domain"/>
    <property type="match status" value="1"/>
</dbReference>
<dbReference type="OrthoDB" id="4771285at2759"/>
<dbReference type="PROSITE" id="PS51358">
    <property type="entry name" value="NOP"/>
    <property type="match status" value="1"/>
</dbReference>
<sequence>MTGNAPAVLPNLSALVGRDVANKLVEAAGGVVALARLSDAALRHLGLCEEAQFQRARHLHAGHLAEAPIFVEFFGADDVRADELRAAKKALAVLARKCCIAAKADLSGGAVTDELGEKEREKLRHTFELLLAEGKVNATDTQALPVPHVFVRGEEIKKKRGGRKEFRKQQAQKDAPSALERAVSHIKMGVSEEEQMQTLMLRSDVRAELLNGVAKPREQRKRQRDEKDDEYDDLMQIRL</sequence>
<dbReference type="GO" id="GO:0000244">
    <property type="term" value="P:spliceosomal tri-snRNP complex assembly"/>
    <property type="evidence" value="ECO:0007669"/>
    <property type="project" value="InterPro"/>
</dbReference>
<feature type="region of interest" description="Disordered" evidence="1">
    <location>
        <begin position="160"/>
        <end position="179"/>
    </location>
</feature>
<feature type="region of interest" description="Disordered" evidence="1">
    <location>
        <begin position="211"/>
        <end position="239"/>
    </location>
</feature>
<accession>A0A1X0P0A6</accession>
<name>A0A1X0P0A6_9TRYP</name>
<evidence type="ECO:0000259" key="2">
    <source>
        <dbReference type="PROSITE" id="PS51358"/>
    </source>
</evidence>
<dbReference type="EMBL" id="NBCO01000010">
    <property type="protein sequence ID" value="ORC89840.1"/>
    <property type="molecule type" value="Genomic_DNA"/>
</dbReference>
<dbReference type="GO" id="GO:0005687">
    <property type="term" value="C:U4 snRNP"/>
    <property type="evidence" value="ECO:0007669"/>
    <property type="project" value="TreeGrafter"/>
</dbReference>
<organism evidence="3 4">
    <name type="scientific">Trypanosoma theileri</name>
    <dbReference type="NCBI Taxonomy" id="67003"/>
    <lineage>
        <taxon>Eukaryota</taxon>
        <taxon>Discoba</taxon>
        <taxon>Euglenozoa</taxon>
        <taxon>Kinetoplastea</taxon>
        <taxon>Metakinetoplastina</taxon>
        <taxon>Trypanosomatida</taxon>
        <taxon>Trypanosomatidae</taxon>
        <taxon>Trypanosoma</taxon>
    </lineage>
</organism>
<proteinExistence type="predicted"/>
<dbReference type="InterPro" id="IPR036070">
    <property type="entry name" value="Nop_dom_sf"/>
</dbReference>
<keyword evidence="4" id="KW-1185">Reference proteome</keyword>
<feature type="domain" description="Nop" evidence="2">
    <location>
        <begin position="8"/>
        <end position="132"/>
    </location>
</feature>